<feature type="compositionally biased region" description="Low complexity" evidence="1">
    <location>
        <begin position="51"/>
        <end position="106"/>
    </location>
</feature>
<feature type="compositionally biased region" description="Low complexity" evidence="1">
    <location>
        <begin position="114"/>
        <end position="123"/>
    </location>
</feature>
<protein>
    <submittedName>
        <fullName evidence="2">Uncharacterized protein</fullName>
    </submittedName>
</protein>
<evidence type="ECO:0000256" key="1">
    <source>
        <dbReference type="SAM" id="MobiDB-lite"/>
    </source>
</evidence>
<sequence length="344" mass="35859">MSNTTANNSAFVLSIIAAIHVPPQLVPIFRTKLEQMLAAGYVILAPQGTAAPHAQAGGATGGATALPGPAGTPNAPTTTGSALNTGAPTATAAPPTATAAAPTATTPRPPSTRPPVTAAPPAVTAAPPTITAAAPTAATAVTNTAAPATAQPTAPAAPVAGPATAPATPASSPYHNSYIWSKAHQREIFGGETYDEWSRKSSSPIMADENDSVRTPAQAKYLTTCGCFAKQAKRMGQYDLLVTYATAGFWERWPVPKEPIQTLKDRIANSKKLIIQDLKWAEYSCGPTDPNIPFEALFALGSREFFYWRTECVRAVTAVQAARTAQPTLKNRIDLTTLDDDDEN</sequence>
<reference evidence="2 3" key="1">
    <citation type="submission" date="2020-07" db="EMBL/GenBank/DDBJ databases">
        <title>Comparative genomics of pyrophilous fungi reveals a link between fire events and developmental genes.</title>
        <authorList>
            <consortium name="DOE Joint Genome Institute"/>
            <person name="Steindorff A.S."/>
            <person name="Carver A."/>
            <person name="Calhoun S."/>
            <person name="Stillman K."/>
            <person name="Liu H."/>
            <person name="Lipzen A."/>
            <person name="Pangilinan J."/>
            <person name="Labutti K."/>
            <person name="Bruns T.D."/>
            <person name="Grigoriev I.V."/>
        </authorList>
    </citation>
    <scope>NUCLEOTIDE SEQUENCE [LARGE SCALE GENOMIC DNA]</scope>
    <source>
        <strain evidence="2 3">CBS 144469</strain>
    </source>
</reference>
<dbReference type="Proteomes" id="UP000521943">
    <property type="component" value="Unassembled WGS sequence"/>
</dbReference>
<proteinExistence type="predicted"/>
<feature type="region of interest" description="Disordered" evidence="1">
    <location>
        <begin position="51"/>
        <end position="123"/>
    </location>
</feature>
<dbReference type="EMBL" id="JACGCI010000066">
    <property type="protein sequence ID" value="KAF6749126.1"/>
    <property type="molecule type" value="Genomic_DNA"/>
</dbReference>
<dbReference type="AlphaFoldDB" id="A0A8H6HMF8"/>
<evidence type="ECO:0000313" key="2">
    <source>
        <dbReference type="EMBL" id="KAF6749126.1"/>
    </source>
</evidence>
<accession>A0A8H6HMF8</accession>
<gene>
    <name evidence="2" type="ORF">DFP72DRAFT_1143478</name>
</gene>
<evidence type="ECO:0000313" key="3">
    <source>
        <dbReference type="Proteomes" id="UP000521943"/>
    </source>
</evidence>
<comment type="caution">
    <text evidence="2">The sequence shown here is derived from an EMBL/GenBank/DDBJ whole genome shotgun (WGS) entry which is preliminary data.</text>
</comment>
<name>A0A8H6HMF8_9AGAR</name>
<feature type="region of interest" description="Disordered" evidence="1">
    <location>
        <begin position="143"/>
        <end position="170"/>
    </location>
</feature>
<organism evidence="2 3">
    <name type="scientific">Ephemerocybe angulata</name>
    <dbReference type="NCBI Taxonomy" id="980116"/>
    <lineage>
        <taxon>Eukaryota</taxon>
        <taxon>Fungi</taxon>
        <taxon>Dikarya</taxon>
        <taxon>Basidiomycota</taxon>
        <taxon>Agaricomycotina</taxon>
        <taxon>Agaricomycetes</taxon>
        <taxon>Agaricomycetidae</taxon>
        <taxon>Agaricales</taxon>
        <taxon>Agaricineae</taxon>
        <taxon>Psathyrellaceae</taxon>
        <taxon>Ephemerocybe</taxon>
    </lineage>
</organism>
<keyword evidence="3" id="KW-1185">Reference proteome</keyword>